<gene>
    <name evidence="1" type="ORF">DPMN_070076</name>
</gene>
<organism evidence="1 2">
    <name type="scientific">Dreissena polymorpha</name>
    <name type="common">Zebra mussel</name>
    <name type="synonym">Mytilus polymorpha</name>
    <dbReference type="NCBI Taxonomy" id="45954"/>
    <lineage>
        <taxon>Eukaryota</taxon>
        <taxon>Metazoa</taxon>
        <taxon>Spiralia</taxon>
        <taxon>Lophotrochozoa</taxon>
        <taxon>Mollusca</taxon>
        <taxon>Bivalvia</taxon>
        <taxon>Autobranchia</taxon>
        <taxon>Heteroconchia</taxon>
        <taxon>Euheterodonta</taxon>
        <taxon>Imparidentia</taxon>
        <taxon>Neoheterodontei</taxon>
        <taxon>Myida</taxon>
        <taxon>Dreissenoidea</taxon>
        <taxon>Dreissenidae</taxon>
        <taxon>Dreissena</taxon>
    </lineage>
</organism>
<comment type="caution">
    <text evidence="1">The sequence shown here is derived from an EMBL/GenBank/DDBJ whole genome shotgun (WGS) entry which is preliminary data.</text>
</comment>
<protein>
    <submittedName>
        <fullName evidence="1">Uncharacterized protein</fullName>
    </submittedName>
</protein>
<proteinExistence type="predicted"/>
<name>A0A9D3Z2K3_DREPO</name>
<dbReference type="AlphaFoldDB" id="A0A9D3Z2K3"/>
<accession>A0A9D3Z2K3</accession>
<reference evidence="1" key="1">
    <citation type="journal article" date="2019" name="bioRxiv">
        <title>The Genome of the Zebra Mussel, Dreissena polymorpha: A Resource for Invasive Species Research.</title>
        <authorList>
            <person name="McCartney M.A."/>
            <person name="Auch B."/>
            <person name="Kono T."/>
            <person name="Mallez S."/>
            <person name="Zhang Y."/>
            <person name="Obille A."/>
            <person name="Becker A."/>
            <person name="Abrahante J.E."/>
            <person name="Garbe J."/>
            <person name="Badalamenti J.P."/>
            <person name="Herman A."/>
            <person name="Mangelson H."/>
            <person name="Liachko I."/>
            <person name="Sullivan S."/>
            <person name="Sone E.D."/>
            <person name="Koren S."/>
            <person name="Silverstein K.A.T."/>
            <person name="Beckman K.B."/>
            <person name="Gohl D.M."/>
        </authorList>
    </citation>
    <scope>NUCLEOTIDE SEQUENCE</scope>
    <source>
        <strain evidence="1">Duluth1</strain>
        <tissue evidence="1">Whole animal</tissue>
    </source>
</reference>
<evidence type="ECO:0000313" key="2">
    <source>
        <dbReference type="Proteomes" id="UP000828390"/>
    </source>
</evidence>
<dbReference type="EMBL" id="JAIWYP010000014">
    <property type="protein sequence ID" value="KAH3710589.1"/>
    <property type="molecule type" value="Genomic_DNA"/>
</dbReference>
<evidence type="ECO:0000313" key="1">
    <source>
        <dbReference type="EMBL" id="KAH3710589.1"/>
    </source>
</evidence>
<reference evidence="1" key="2">
    <citation type="submission" date="2020-11" db="EMBL/GenBank/DDBJ databases">
        <authorList>
            <person name="McCartney M.A."/>
            <person name="Auch B."/>
            <person name="Kono T."/>
            <person name="Mallez S."/>
            <person name="Becker A."/>
            <person name="Gohl D.M."/>
            <person name="Silverstein K.A.T."/>
            <person name="Koren S."/>
            <person name="Bechman K.B."/>
            <person name="Herman A."/>
            <person name="Abrahante J.E."/>
            <person name="Garbe J."/>
        </authorList>
    </citation>
    <scope>NUCLEOTIDE SEQUENCE</scope>
    <source>
        <strain evidence="1">Duluth1</strain>
        <tissue evidence="1">Whole animal</tissue>
    </source>
</reference>
<sequence length="51" mass="5306">MYHCLSGDSVEPAAKKMKLQSNLEGGITSLAKAKVTEVGNQSGKGRSKRGG</sequence>
<keyword evidence="2" id="KW-1185">Reference proteome</keyword>
<dbReference type="Proteomes" id="UP000828390">
    <property type="component" value="Unassembled WGS sequence"/>
</dbReference>